<dbReference type="AlphaFoldDB" id="A0A382TF65"/>
<feature type="domain" description="Methyltransferase" evidence="3">
    <location>
        <begin position="35"/>
        <end position="124"/>
    </location>
</feature>
<keyword evidence="1" id="KW-0489">Methyltransferase</keyword>
<keyword evidence="2" id="KW-0808">Transferase</keyword>
<dbReference type="Gene3D" id="1.10.150.290">
    <property type="entry name" value="S-adenosyl-L-methionine-dependent methyltransferases"/>
    <property type="match status" value="1"/>
</dbReference>
<dbReference type="InterPro" id="IPR029063">
    <property type="entry name" value="SAM-dependent_MTases_sf"/>
</dbReference>
<dbReference type="Gene3D" id="3.40.50.150">
    <property type="entry name" value="Vaccinia Virus protein VP39"/>
    <property type="match status" value="1"/>
</dbReference>
<protein>
    <recommendedName>
        <fullName evidence="3">Methyltransferase domain-containing protein</fullName>
    </recommendedName>
</protein>
<dbReference type="SUPFAM" id="SSF53335">
    <property type="entry name" value="S-adenosyl-L-methionine-dependent methyltransferases"/>
    <property type="match status" value="1"/>
</dbReference>
<dbReference type="EMBL" id="UINC01135736">
    <property type="protein sequence ID" value="SVD20061.1"/>
    <property type="molecule type" value="Genomic_DNA"/>
</dbReference>
<dbReference type="GO" id="GO:0032259">
    <property type="term" value="P:methylation"/>
    <property type="evidence" value="ECO:0007669"/>
    <property type="project" value="UniProtKB-KW"/>
</dbReference>
<dbReference type="GO" id="GO:0030798">
    <property type="term" value="F:trans-aconitate 2-methyltransferase activity"/>
    <property type="evidence" value="ECO:0007669"/>
    <property type="project" value="InterPro"/>
</dbReference>
<gene>
    <name evidence="4" type="ORF">METZ01_LOCUS372915</name>
</gene>
<evidence type="ECO:0000259" key="3">
    <source>
        <dbReference type="Pfam" id="PF13649"/>
    </source>
</evidence>
<evidence type="ECO:0000256" key="2">
    <source>
        <dbReference type="ARBA" id="ARBA00022679"/>
    </source>
</evidence>
<dbReference type="PANTHER" id="PTHR43861:SF1">
    <property type="entry name" value="TRANS-ACONITATE 2-METHYLTRANSFERASE"/>
    <property type="match status" value="1"/>
</dbReference>
<dbReference type="InterPro" id="IPR041698">
    <property type="entry name" value="Methyltransf_25"/>
</dbReference>
<feature type="non-terminal residue" evidence="4">
    <location>
        <position position="253"/>
    </location>
</feature>
<name>A0A382TF65_9ZZZZ</name>
<sequence length="253" mass="28586">MIDWNPTQYLRYGNERLRPALDLMGRINLDATEVIYDLGCGTGAITGILKDRWQNAKITGVDSSPNMLERTQDIQSGIMWEHSDLNTWKPTEPADLIFSNAAFHWLTGHDALFPRLMACLKDGGVLAVQMPENWNAPSHANIAATARESKWADRLVPHLMENPVAEPNFYYDMLSPLSTSLDMWESIYMHILDGDDPVVEWTKGTVLPPLLSHLPEAEHGDFIASYSRKVSDAYPKRSDGKTILPFRRLFMVA</sequence>
<dbReference type="PANTHER" id="PTHR43861">
    <property type="entry name" value="TRANS-ACONITATE 2-METHYLTRANSFERASE-RELATED"/>
    <property type="match status" value="1"/>
</dbReference>
<evidence type="ECO:0000256" key="1">
    <source>
        <dbReference type="ARBA" id="ARBA00022603"/>
    </source>
</evidence>
<proteinExistence type="predicted"/>
<dbReference type="CDD" id="cd02440">
    <property type="entry name" value="AdoMet_MTases"/>
    <property type="match status" value="1"/>
</dbReference>
<evidence type="ECO:0000313" key="4">
    <source>
        <dbReference type="EMBL" id="SVD20061.1"/>
    </source>
</evidence>
<dbReference type="Pfam" id="PF13649">
    <property type="entry name" value="Methyltransf_25"/>
    <property type="match status" value="1"/>
</dbReference>
<organism evidence="4">
    <name type="scientific">marine metagenome</name>
    <dbReference type="NCBI Taxonomy" id="408172"/>
    <lineage>
        <taxon>unclassified sequences</taxon>
        <taxon>metagenomes</taxon>
        <taxon>ecological metagenomes</taxon>
    </lineage>
</organism>
<reference evidence="4" key="1">
    <citation type="submission" date="2018-05" db="EMBL/GenBank/DDBJ databases">
        <authorList>
            <person name="Lanie J.A."/>
            <person name="Ng W.-L."/>
            <person name="Kazmierczak K.M."/>
            <person name="Andrzejewski T.M."/>
            <person name="Davidsen T.M."/>
            <person name="Wayne K.J."/>
            <person name="Tettelin H."/>
            <person name="Glass J.I."/>
            <person name="Rusch D."/>
            <person name="Podicherti R."/>
            <person name="Tsui H.-C.T."/>
            <person name="Winkler M.E."/>
        </authorList>
    </citation>
    <scope>NUCLEOTIDE SEQUENCE</scope>
</reference>
<dbReference type="InterPro" id="IPR023149">
    <property type="entry name" value="Trans_acon_MeTrfase_C"/>
</dbReference>
<accession>A0A382TF65</accession>